<accession>A0AAD0YT89</accession>
<name>A0AAD0YT89_CHRID</name>
<reference evidence="1 2" key="1">
    <citation type="submission" date="2018-11" db="EMBL/GenBank/DDBJ databases">
        <title>Proposal to divide the Flavobacteriaceae and reorganize its genera based on Amino Acid Identity values calculated from whole genome sequences.</title>
        <authorList>
            <person name="Nicholson A.C."/>
            <person name="Gulvik C.A."/>
            <person name="Whitney A.M."/>
            <person name="Humrighouse B.W."/>
            <person name="Bell M."/>
            <person name="Holmes B."/>
            <person name="Steigerwalt A.G."/>
            <person name="Villarma A."/>
            <person name="Sheth M."/>
            <person name="Batra D."/>
            <person name="Pryor J."/>
            <person name="Bernardet J.-F."/>
            <person name="Hugo C."/>
            <person name="Kampfer P."/>
            <person name="Newman J."/>
            <person name="McQuiston J.R."/>
        </authorList>
    </citation>
    <scope>NUCLEOTIDE SEQUENCE [LARGE SCALE GENOMIC DNA]</scope>
    <source>
        <strain evidence="1 2">H5559</strain>
    </source>
</reference>
<proteinExistence type="predicted"/>
<dbReference type="EMBL" id="CP033930">
    <property type="protein sequence ID" value="AZB18514.1"/>
    <property type="molecule type" value="Genomic_DNA"/>
</dbReference>
<gene>
    <name evidence="1" type="ORF">EG352_12330</name>
</gene>
<dbReference type="Proteomes" id="UP000269015">
    <property type="component" value="Chromosome"/>
</dbReference>
<organism evidence="1 2">
    <name type="scientific">Chryseobacterium indologenes</name>
    <name type="common">Flavobacterium indologenes</name>
    <dbReference type="NCBI Taxonomy" id="253"/>
    <lineage>
        <taxon>Bacteria</taxon>
        <taxon>Pseudomonadati</taxon>
        <taxon>Bacteroidota</taxon>
        <taxon>Flavobacteriia</taxon>
        <taxon>Flavobacteriales</taxon>
        <taxon>Weeksellaceae</taxon>
        <taxon>Chryseobacterium group</taxon>
        <taxon>Chryseobacterium</taxon>
    </lineage>
</organism>
<dbReference type="AlphaFoldDB" id="A0AAD0YT89"/>
<sequence length="73" mass="8675">MFFKFSVCKYNEFLNTKNFLLKKLSIFSSSEGQTLYFNVLRLQIYIIFLIEKNFLKPFTKKPEIQNIPGSVNI</sequence>
<dbReference type="KEGG" id="cio:CEQ15_15565"/>
<evidence type="ECO:0000313" key="2">
    <source>
        <dbReference type="Proteomes" id="UP000269015"/>
    </source>
</evidence>
<evidence type="ECO:0000313" key="1">
    <source>
        <dbReference type="EMBL" id="AZB18514.1"/>
    </source>
</evidence>
<protein>
    <submittedName>
        <fullName evidence="1">Uncharacterized protein</fullName>
    </submittedName>
</protein>